<dbReference type="EMBL" id="CAJVRL010000103">
    <property type="protein sequence ID" value="CAG8960923.1"/>
    <property type="molecule type" value="Genomic_DNA"/>
</dbReference>
<accession>A0A9N9PZD3</accession>
<reference evidence="1" key="1">
    <citation type="submission" date="2021-07" db="EMBL/GenBank/DDBJ databases">
        <authorList>
            <person name="Durling M."/>
        </authorList>
    </citation>
    <scope>NUCLEOTIDE SEQUENCE</scope>
</reference>
<evidence type="ECO:0000313" key="1">
    <source>
        <dbReference type="EMBL" id="CAG8960923.1"/>
    </source>
</evidence>
<comment type="caution">
    <text evidence="1">The sequence shown here is derived from an EMBL/GenBank/DDBJ whole genome shotgun (WGS) entry which is preliminary data.</text>
</comment>
<gene>
    <name evidence="1" type="ORF">HYFRA_00002461</name>
</gene>
<dbReference type="AlphaFoldDB" id="A0A9N9PZD3"/>
<evidence type="ECO:0000313" key="2">
    <source>
        <dbReference type="Proteomes" id="UP000696280"/>
    </source>
</evidence>
<dbReference type="Proteomes" id="UP000696280">
    <property type="component" value="Unassembled WGS sequence"/>
</dbReference>
<protein>
    <submittedName>
        <fullName evidence="1">Uncharacterized protein</fullName>
    </submittedName>
</protein>
<name>A0A9N9PZD3_9HELO</name>
<sequence length="101" mass="11896">MKPGGSTFGFGYQDVHMTRPYRKSPPSYHQLPSWHPPTRLSYHFSISKSRKKQNSNHNQCPKVRFNNYRKFKWGRKCHYSNGKRQIISVSQFHMPAKATSP</sequence>
<keyword evidence="2" id="KW-1185">Reference proteome</keyword>
<proteinExistence type="predicted"/>
<organism evidence="1 2">
    <name type="scientific">Hymenoscyphus fraxineus</name>
    <dbReference type="NCBI Taxonomy" id="746836"/>
    <lineage>
        <taxon>Eukaryota</taxon>
        <taxon>Fungi</taxon>
        <taxon>Dikarya</taxon>
        <taxon>Ascomycota</taxon>
        <taxon>Pezizomycotina</taxon>
        <taxon>Leotiomycetes</taxon>
        <taxon>Helotiales</taxon>
        <taxon>Helotiaceae</taxon>
        <taxon>Hymenoscyphus</taxon>
    </lineage>
</organism>